<proteinExistence type="predicted"/>
<dbReference type="Pfam" id="PF03466">
    <property type="entry name" value="LysR_substrate"/>
    <property type="match status" value="1"/>
</dbReference>
<gene>
    <name evidence="3" type="primary">cynR_5</name>
    <name evidence="3" type="ORF">NCTC9128_06708</name>
</gene>
<sequence length="139" mass="15372">MLKEVHKHYPNISFTLTTINNIHIQQALISGEADFGIMLNPQTSRELQVRAFAEMNMGIVVPTGHPLASRSAVRFSQCLDYPFILPSAPLMISEPVEALVNISGNEVKEVAVSNNISHDPHPDQRADGYRHPVPAGYSR</sequence>
<dbReference type="CDD" id="cd05466">
    <property type="entry name" value="PBP2_LTTR_substrate"/>
    <property type="match status" value="1"/>
</dbReference>
<dbReference type="EMBL" id="UAWN01000016">
    <property type="protein sequence ID" value="SQC40703.1"/>
    <property type="molecule type" value="Genomic_DNA"/>
</dbReference>
<protein>
    <submittedName>
        <fullName evidence="3">LysR family transcriptional regulator</fullName>
    </submittedName>
</protein>
<feature type="domain" description="LysR substrate-binding" evidence="2">
    <location>
        <begin position="2"/>
        <end position="89"/>
    </location>
</feature>
<evidence type="ECO:0000313" key="3">
    <source>
        <dbReference type="EMBL" id="SQC40703.1"/>
    </source>
</evidence>
<dbReference type="GO" id="GO:0005829">
    <property type="term" value="C:cytosol"/>
    <property type="evidence" value="ECO:0007669"/>
    <property type="project" value="TreeGrafter"/>
</dbReference>
<evidence type="ECO:0000313" key="4">
    <source>
        <dbReference type="Proteomes" id="UP000251088"/>
    </source>
</evidence>
<feature type="region of interest" description="Disordered" evidence="1">
    <location>
        <begin position="115"/>
        <end position="139"/>
    </location>
</feature>
<dbReference type="PANTHER" id="PTHR30419">
    <property type="entry name" value="HTH-TYPE TRANSCRIPTIONAL REGULATOR YBHD"/>
    <property type="match status" value="1"/>
</dbReference>
<dbReference type="GO" id="GO:0006355">
    <property type="term" value="P:regulation of DNA-templated transcription"/>
    <property type="evidence" value="ECO:0007669"/>
    <property type="project" value="TreeGrafter"/>
</dbReference>
<dbReference type="AlphaFoldDB" id="A0A2X3EW99"/>
<reference evidence="3 4" key="1">
    <citation type="submission" date="2018-06" db="EMBL/GenBank/DDBJ databases">
        <authorList>
            <consortium name="Pathogen Informatics"/>
            <person name="Doyle S."/>
        </authorList>
    </citation>
    <scope>NUCLEOTIDE SEQUENCE [LARGE SCALE GENOMIC DNA]</scope>
    <source>
        <strain evidence="3 4">NCTC9128</strain>
    </source>
</reference>
<accession>A0A2X3EW99</accession>
<dbReference type="Proteomes" id="UP000251088">
    <property type="component" value="Unassembled WGS sequence"/>
</dbReference>
<dbReference type="PANTHER" id="PTHR30419:SF8">
    <property type="entry name" value="NITROGEN ASSIMILATION TRANSCRIPTIONAL ACTIVATOR-RELATED"/>
    <property type="match status" value="1"/>
</dbReference>
<feature type="compositionally biased region" description="Basic and acidic residues" evidence="1">
    <location>
        <begin position="118"/>
        <end position="130"/>
    </location>
</feature>
<dbReference type="SUPFAM" id="SSF53850">
    <property type="entry name" value="Periplasmic binding protein-like II"/>
    <property type="match status" value="1"/>
</dbReference>
<organism evidence="3 4">
    <name type="scientific">Klebsiella pneumoniae</name>
    <dbReference type="NCBI Taxonomy" id="573"/>
    <lineage>
        <taxon>Bacteria</taxon>
        <taxon>Pseudomonadati</taxon>
        <taxon>Pseudomonadota</taxon>
        <taxon>Gammaproteobacteria</taxon>
        <taxon>Enterobacterales</taxon>
        <taxon>Enterobacteriaceae</taxon>
        <taxon>Klebsiella/Raoultella group</taxon>
        <taxon>Klebsiella</taxon>
        <taxon>Klebsiella pneumoniae complex</taxon>
    </lineage>
</organism>
<evidence type="ECO:0000259" key="2">
    <source>
        <dbReference type="Pfam" id="PF03466"/>
    </source>
</evidence>
<dbReference type="InterPro" id="IPR050950">
    <property type="entry name" value="HTH-type_LysR_regulators"/>
</dbReference>
<dbReference type="Gene3D" id="3.40.190.290">
    <property type="match status" value="1"/>
</dbReference>
<name>A0A2X3EW99_KLEPN</name>
<evidence type="ECO:0000256" key="1">
    <source>
        <dbReference type="SAM" id="MobiDB-lite"/>
    </source>
</evidence>
<dbReference type="InterPro" id="IPR005119">
    <property type="entry name" value="LysR_subst-bd"/>
</dbReference>